<gene>
    <name evidence="1" type="ORF">BpHYR1_014641</name>
</gene>
<sequence length="110" mass="13120">MYNHFKKEAKLRVFTHSIFASVDFLLILPGKFGKMSQNNKKFITINNLQVFQDEYKKMIFHTIKYNSFFIKSYKSEVNELSNIQDNIKKINLHVHRTDCSNFFVVVECVF</sequence>
<dbReference type="Proteomes" id="UP000276133">
    <property type="component" value="Unassembled WGS sequence"/>
</dbReference>
<dbReference type="AlphaFoldDB" id="A0A3M7QXD3"/>
<keyword evidence="2" id="KW-1185">Reference proteome</keyword>
<protein>
    <submittedName>
        <fullName evidence="1">Uncharacterized protein</fullName>
    </submittedName>
</protein>
<reference evidence="1 2" key="1">
    <citation type="journal article" date="2018" name="Sci. Rep.">
        <title>Genomic signatures of local adaptation to the degree of environmental predictability in rotifers.</title>
        <authorList>
            <person name="Franch-Gras L."/>
            <person name="Hahn C."/>
            <person name="Garcia-Roger E.M."/>
            <person name="Carmona M.J."/>
            <person name="Serra M."/>
            <person name="Gomez A."/>
        </authorList>
    </citation>
    <scope>NUCLEOTIDE SEQUENCE [LARGE SCALE GENOMIC DNA]</scope>
    <source>
        <strain evidence="1">HYR1</strain>
    </source>
</reference>
<evidence type="ECO:0000313" key="2">
    <source>
        <dbReference type="Proteomes" id="UP000276133"/>
    </source>
</evidence>
<proteinExistence type="predicted"/>
<comment type="caution">
    <text evidence="1">The sequence shown here is derived from an EMBL/GenBank/DDBJ whole genome shotgun (WGS) entry which is preliminary data.</text>
</comment>
<evidence type="ECO:0000313" key="1">
    <source>
        <dbReference type="EMBL" id="RNA16047.1"/>
    </source>
</evidence>
<organism evidence="1 2">
    <name type="scientific">Brachionus plicatilis</name>
    <name type="common">Marine rotifer</name>
    <name type="synonym">Brachionus muelleri</name>
    <dbReference type="NCBI Taxonomy" id="10195"/>
    <lineage>
        <taxon>Eukaryota</taxon>
        <taxon>Metazoa</taxon>
        <taxon>Spiralia</taxon>
        <taxon>Gnathifera</taxon>
        <taxon>Rotifera</taxon>
        <taxon>Eurotatoria</taxon>
        <taxon>Monogononta</taxon>
        <taxon>Pseudotrocha</taxon>
        <taxon>Ploima</taxon>
        <taxon>Brachionidae</taxon>
        <taxon>Brachionus</taxon>
    </lineage>
</organism>
<accession>A0A3M7QXD3</accession>
<name>A0A3M7QXD3_BRAPC</name>
<dbReference type="EMBL" id="REGN01004821">
    <property type="protein sequence ID" value="RNA16047.1"/>
    <property type="molecule type" value="Genomic_DNA"/>
</dbReference>